<gene>
    <name evidence="1" type="ORF">CGOC_LOCUS686</name>
</gene>
<keyword evidence="2" id="KW-1185">Reference proteome</keyword>
<evidence type="ECO:0000313" key="2">
    <source>
        <dbReference type="Proteomes" id="UP000271889"/>
    </source>
</evidence>
<protein>
    <submittedName>
        <fullName evidence="1">Uncharacterized protein</fullName>
    </submittedName>
</protein>
<dbReference type="OrthoDB" id="6605665at2759"/>
<dbReference type="GO" id="GO:0007411">
    <property type="term" value="P:axon guidance"/>
    <property type="evidence" value="ECO:0007669"/>
    <property type="project" value="TreeGrafter"/>
</dbReference>
<dbReference type="GO" id="GO:0008582">
    <property type="term" value="P:regulation of synaptic assembly at neuromuscular junction"/>
    <property type="evidence" value="ECO:0007669"/>
    <property type="project" value="TreeGrafter"/>
</dbReference>
<evidence type="ECO:0000313" key="1">
    <source>
        <dbReference type="EMBL" id="VDK46159.1"/>
    </source>
</evidence>
<dbReference type="Proteomes" id="UP000271889">
    <property type="component" value="Unassembled WGS sequence"/>
</dbReference>
<dbReference type="PANTHER" id="PTHR45943">
    <property type="entry name" value="E3 UBIQUITIN-PROTEIN LIGASE MYCBP2"/>
    <property type="match status" value="1"/>
</dbReference>
<feature type="non-terminal residue" evidence="1">
    <location>
        <position position="322"/>
    </location>
</feature>
<dbReference type="GO" id="GO:0061630">
    <property type="term" value="F:ubiquitin protein ligase activity"/>
    <property type="evidence" value="ECO:0007669"/>
    <property type="project" value="TreeGrafter"/>
</dbReference>
<dbReference type="AlphaFoldDB" id="A0A3P6QCC7"/>
<name>A0A3P6QCC7_CYLGO</name>
<dbReference type="EMBL" id="UYRV01001044">
    <property type="protein sequence ID" value="VDK46159.1"/>
    <property type="molecule type" value="Genomic_DNA"/>
</dbReference>
<reference evidence="1 2" key="1">
    <citation type="submission" date="2018-11" db="EMBL/GenBank/DDBJ databases">
        <authorList>
            <consortium name="Pathogen Informatics"/>
        </authorList>
    </citation>
    <scope>NUCLEOTIDE SEQUENCE [LARGE SCALE GENOMIC DNA]</scope>
</reference>
<proteinExistence type="predicted"/>
<dbReference type="GO" id="GO:0005886">
    <property type="term" value="C:plasma membrane"/>
    <property type="evidence" value="ECO:0007669"/>
    <property type="project" value="TreeGrafter"/>
</dbReference>
<dbReference type="GO" id="GO:0005634">
    <property type="term" value="C:nucleus"/>
    <property type="evidence" value="ECO:0007669"/>
    <property type="project" value="TreeGrafter"/>
</dbReference>
<dbReference type="PANTHER" id="PTHR45943:SF1">
    <property type="entry name" value="E3 UBIQUITIN-PROTEIN LIGASE MYCBP2"/>
    <property type="match status" value="1"/>
</dbReference>
<accession>A0A3P6QCC7</accession>
<sequence length="322" mass="36457">MFDIDCWFSGSMAAFRSSGGSSSVSAHYCADRHGRWQSDQDELSIISYYIVFMYLFPMHSCGAAENRISKLHSDIRLTTKDQFDREVMCTSMCVEVSMTAGDASIYASTRFPSATLPSIELIKKNPFQPVLMNRCRYMSVSAMPAYLNYSYEEIRLGFTKATVVREKISLKHKNNCTFEGEWTPSVAGSYRVACRVDGCELTHNYLIEISEREEHTKRREPRTAQLSRARKATIPATLPFQAIRMRLGTSLTAPCVGTIPRGGTISYIEKIENEDGKWLRLTDETAVLYGHGNMSGQVWCLAYHQHLHRELIPIATDIADRL</sequence>
<organism evidence="1 2">
    <name type="scientific">Cylicostephanus goldi</name>
    <name type="common">Nematode worm</name>
    <dbReference type="NCBI Taxonomy" id="71465"/>
    <lineage>
        <taxon>Eukaryota</taxon>
        <taxon>Metazoa</taxon>
        <taxon>Ecdysozoa</taxon>
        <taxon>Nematoda</taxon>
        <taxon>Chromadorea</taxon>
        <taxon>Rhabditida</taxon>
        <taxon>Rhabditina</taxon>
        <taxon>Rhabditomorpha</taxon>
        <taxon>Strongyloidea</taxon>
        <taxon>Strongylidae</taxon>
        <taxon>Cylicostephanus</taxon>
    </lineage>
</organism>